<keyword evidence="1" id="KW-0472">Membrane</keyword>
<feature type="transmembrane region" description="Helical" evidence="1">
    <location>
        <begin position="117"/>
        <end position="136"/>
    </location>
</feature>
<feature type="transmembrane region" description="Helical" evidence="1">
    <location>
        <begin position="65"/>
        <end position="86"/>
    </location>
</feature>
<feature type="transmembrane region" description="Helical" evidence="1">
    <location>
        <begin position="148"/>
        <end position="166"/>
    </location>
</feature>
<dbReference type="InterPro" id="IPR037185">
    <property type="entry name" value="EmrE-like"/>
</dbReference>
<feature type="domain" description="EamA" evidence="2">
    <location>
        <begin position="147"/>
        <end position="272"/>
    </location>
</feature>
<dbReference type="Proteomes" id="UP001589813">
    <property type="component" value="Unassembled WGS sequence"/>
</dbReference>
<protein>
    <submittedName>
        <fullName evidence="3">DMT family transporter</fullName>
    </submittedName>
</protein>
<evidence type="ECO:0000259" key="2">
    <source>
        <dbReference type="Pfam" id="PF00892"/>
    </source>
</evidence>
<feature type="transmembrane region" description="Helical" evidence="1">
    <location>
        <begin position="260"/>
        <end position="279"/>
    </location>
</feature>
<dbReference type="Pfam" id="PF00892">
    <property type="entry name" value="EamA"/>
    <property type="match status" value="2"/>
</dbReference>
<reference evidence="3 4" key="1">
    <citation type="submission" date="2024-09" db="EMBL/GenBank/DDBJ databases">
        <authorList>
            <person name="Sun Q."/>
            <person name="Mori K."/>
        </authorList>
    </citation>
    <scope>NUCLEOTIDE SEQUENCE [LARGE SCALE GENOMIC DNA]</scope>
    <source>
        <strain evidence="3 4">KCTC 23315</strain>
    </source>
</reference>
<comment type="caution">
    <text evidence="3">The sequence shown here is derived from an EMBL/GenBank/DDBJ whole genome shotgun (WGS) entry which is preliminary data.</text>
</comment>
<feature type="transmembrane region" description="Helical" evidence="1">
    <location>
        <begin position="34"/>
        <end position="53"/>
    </location>
</feature>
<dbReference type="PANTHER" id="PTHR22911:SF79">
    <property type="entry name" value="MOBA-LIKE NTP TRANSFERASE DOMAIN-CONTAINING PROTEIN"/>
    <property type="match status" value="1"/>
</dbReference>
<evidence type="ECO:0000256" key="1">
    <source>
        <dbReference type="SAM" id="Phobius"/>
    </source>
</evidence>
<organism evidence="3 4">
    <name type="scientific">Rheinheimera tilapiae</name>
    <dbReference type="NCBI Taxonomy" id="875043"/>
    <lineage>
        <taxon>Bacteria</taxon>
        <taxon>Pseudomonadati</taxon>
        <taxon>Pseudomonadota</taxon>
        <taxon>Gammaproteobacteria</taxon>
        <taxon>Chromatiales</taxon>
        <taxon>Chromatiaceae</taxon>
        <taxon>Rheinheimera</taxon>
    </lineage>
</organism>
<dbReference type="EMBL" id="JBHLXP010000001">
    <property type="protein sequence ID" value="MFC0048009.1"/>
    <property type="molecule type" value="Genomic_DNA"/>
</dbReference>
<feature type="transmembrane region" description="Helical" evidence="1">
    <location>
        <begin position="178"/>
        <end position="195"/>
    </location>
</feature>
<feature type="transmembrane region" description="Helical" evidence="1">
    <location>
        <begin position="92"/>
        <end position="110"/>
    </location>
</feature>
<evidence type="ECO:0000313" key="3">
    <source>
        <dbReference type="EMBL" id="MFC0048009.1"/>
    </source>
</evidence>
<keyword evidence="4" id="KW-1185">Reference proteome</keyword>
<dbReference type="RefSeq" id="WP_377241791.1">
    <property type="nucleotide sequence ID" value="NZ_JBHLXP010000001.1"/>
</dbReference>
<keyword evidence="1" id="KW-0812">Transmembrane</keyword>
<gene>
    <name evidence="3" type="ORF">ACFFJP_06880</name>
</gene>
<proteinExistence type="predicted"/>
<dbReference type="PANTHER" id="PTHR22911">
    <property type="entry name" value="ACYL-MALONYL CONDENSING ENZYME-RELATED"/>
    <property type="match status" value="1"/>
</dbReference>
<feature type="transmembrane region" description="Helical" evidence="1">
    <location>
        <begin position="234"/>
        <end position="254"/>
    </location>
</feature>
<feature type="transmembrane region" description="Helical" evidence="1">
    <location>
        <begin position="207"/>
        <end position="227"/>
    </location>
</feature>
<dbReference type="Gene3D" id="1.10.3730.20">
    <property type="match status" value="1"/>
</dbReference>
<name>A0ABV6BC79_9GAMM</name>
<keyword evidence="1" id="KW-1133">Transmembrane helix</keyword>
<evidence type="ECO:0000313" key="4">
    <source>
        <dbReference type="Proteomes" id="UP001589813"/>
    </source>
</evidence>
<dbReference type="InterPro" id="IPR000620">
    <property type="entry name" value="EamA_dom"/>
</dbReference>
<sequence length="290" mass="31659">MNLYLIFALISAVSMASSGVIARMSGLAAAELTFYRLFVGALCLLGLVLLLGKQAELKQKPDRRIVLNGILLASFMLCFLKAISFISLANAIMLVYLAPALAAIAAHFLFHEKLDLASGLLIVLSFLGFAMLQQFKLDLVLTEAQWPGFVYGMLSLFTYTGFLLANRHSGQSESPLQRAFYQLMIGALCVLPFLNATPLPNIDELPWVFLAGFFPGFLAIYLAIIALEHLPTRVFGTLAYIEPVAVILAGWWLFQEKLSLLQVGGVALILLAGLVQSVLHQQPARERAAA</sequence>
<feature type="domain" description="EamA" evidence="2">
    <location>
        <begin position="4"/>
        <end position="131"/>
    </location>
</feature>
<accession>A0ABV6BC79</accession>
<dbReference type="SUPFAM" id="SSF103481">
    <property type="entry name" value="Multidrug resistance efflux transporter EmrE"/>
    <property type="match status" value="2"/>
</dbReference>